<keyword evidence="3" id="KW-1185">Reference proteome</keyword>
<dbReference type="Proteomes" id="UP000037660">
    <property type="component" value="Unassembled WGS sequence"/>
</dbReference>
<dbReference type="Pfam" id="PF13471">
    <property type="entry name" value="Transglut_core3"/>
    <property type="match status" value="1"/>
</dbReference>
<comment type="caution">
    <text evidence="2">The sequence shown here is derived from an EMBL/GenBank/DDBJ whole genome shotgun (WGS) entry which is preliminary data.</text>
</comment>
<evidence type="ECO:0000313" key="3">
    <source>
        <dbReference type="Proteomes" id="UP000037660"/>
    </source>
</evidence>
<dbReference type="EMBL" id="BBYR01000083">
    <property type="protein sequence ID" value="GAP38658.1"/>
    <property type="molecule type" value="Genomic_DNA"/>
</dbReference>
<proteinExistence type="predicted"/>
<dbReference type="InterPro" id="IPR032708">
    <property type="entry name" value="McjB_C"/>
</dbReference>
<evidence type="ECO:0000313" key="2">
    <source>
        <dbReference type="EMBL" id="GAP38658.1"/>
    </source>
</evidence>
<evidence type="ECO:0000259" key="1">
    <source>
        <dbReference type="Pfam" id="PF13471"/>
    </source>
</evidence>
<reference evidence="2 3" key="2">
    <citation type="journal article" date="2016" name="Science">
        <title>A bacterium that degrades and assimilates poly(ethylene terephthalate).</title>
        <authorList>
            <person name="Yoshida S."/>
            <person name="Hiraga K."/>
            <person name="Takehana T."/>
            <person name="Taniguchi I."/>
            <person name="Yamaji H."/>
            <person name="Maeda Y."/>
            <person name="Toyohara K."/>
            <person name="Miyamoto K."/>
            <person name="Kimura Y."/>
            <person name="Oda K."/>
        </authorList>
    </citation>
    <scope>NUCLEOTIDE SEQUENCE [LARGE SCALE GENOMIC DNA]</scope>
    <source>
        <strain evidence="3">NBRC 110686 / TISTR 2288 / 201-F6</strain>
    </source>
</reference>
<dbReference type="InterPro" id="IPR053521">
    <property type="entry name" value="McjB-like"/>
</dbReference>
<organism evidence="2 3">
    <name type="scientific">Piscinibacter sakaiensis</name>
    <name type="common">Ideonella sakaiensis</name>
    <dbReference type="NCBI Taxonomy" id="1547922"/>
    <lineage>
        <taxon>Bacteria</taxon>
        <taxon>Pseudomonadati</taxon>
        <taxon>Pseudomonadota</taxon>
        <taxon>Betaproteobacteria</taxon>
        <taxon>Burkholderiales</taxon>
        <taxon>Sphaerotilaceae</taxon>
        <taxon>Piscinibacter</taxon>
    </lineage>
</organism>
<feature type="domain" description="Microcin J25-processing protein McjB C-terminal" evidence="1">
    <location>
        <begin position="13"/>
        <end position="78"/>
    </location>
</feature>
<dbReference type="NCBIfam" id="NF033537">
    <property type="entry name" value="lasso_biosyn_B2"/>
    <property type="match status" value="1"/>
</dbReference>
<accession>A0A0K8P7P4</accession>
<dbReference type="STRING" id="1547922.ISF6_5211"/>
<dbReference type="AlphaFoldDB" id="A0A0K8P7P4"/>
<sequence>MDQAAATYRRLRPLAIGSRDRCLLESLALLRFLGYQGLSATWVIGVKSRPFAAHSWLQDGSQVLTDHAERVRQYRPLLIV</sequence>
<reference evidence="3" key="1">
    <citation type="submission" date="2015-07" db="EMBL/GenBank/DDBJ databases">
        <title>Discovery of a poly(ethylene terephthalate assimilation.</title>
        <authorList>
            <person name="Yoshida S."/>
            <person name="Hiraga K."/>
            <person name="Takehana T."/>
            <person name="Taniguchi I."/>
            <person name="Yamaji H."/>
            <person name="Maeda Y."/>
            <person name="Toyohara K."/>
            <person name="Miyamoto K."/>
            <person name="Kimura Y."/>
            <person name="Oda K."/>
        </authorList>
    </citation>
    <scope>NUCLEOTIDE SEQUENCE [LARGE SCALE GENOMIC DNA]</scope>
    <source>
        <strain evidence="3">NBRC 110686 / TISTR 2288 / 201-F6</strain>
    </source>
</reference>
<protein>
    <recommendedName>
        <fullName evidence="1">Microcin J25-processing protein McjB C-terminal domain-containing protein</fullName>
    </recommendedName>
</protein>
<name>A0A0K8P7P4_PISS1</name>
<gene>
    <name evidence="2" type="ORF">ISF6_5211</name>
</gene>